<dbReference type="InterPro" id="IPR008928">
    <property type="entry name" value="6-hairpin_glycosidase_sf"/>
</dbReference>
<name>A0A645IV69_9ZZZZ</name>
<proteinExistence type="predicted"/>
<evidence type="ECO:0000313" key="1">
    <source>
        <dbReference type="EMBL" id="MPN51073.1"/>
    </source>
</evidence>
<dbReference type="GO" id="GO:0005975">
    <property type="term" value="P:carbohydrate metabolic process"/>
    <property type="evidence" value="ECO:0007669"/>
    <property type="project" value="InterPro"/>
</dbReference>
<dbReference type="AlphaFoldDB" id="A0A645IV69"/>
<sequence length="160" mass="17920">MTYCNGILPHALFCVYSFNGDKKCLKIAHESISFLNDILFRDVYLNIIGNQGWYQRKGTLPLFDQQPVDAASTAFACWEAYQCLGKNEYIDWANLAFQWFRGKNIHGLSLYDENTGGCFDALTREGVNANQGAESALSLLLTELLMENSISSKLQAVKSS</sequence>
<organism evidence="1">
    <name type="scientific">bioreactor metagenome</name>
    <dbReference type="NCBI Taxonomy" id="1076179"/>
    <lineage>
        <taxon>unclassified sequences</taxon>
        <taxon>metagenomes</taxon>
        <taxon>ecological metagenomes</taxon>
    </lineage>
</organism>
<accession>A0A645IV69</accession>
<dbReference type="SUPFAM" id="SSF48208">
    <property type="entry name" value="Six-hairpin glycosidases"/>
    <property type="match status" value="1"/>
</dbReference>
<dbReference type="EMBL" id="VSSQ01115786">
    <property type="protein sequence ID" value="MPN51073.1"/>
    <property type="molecule type" value="Genomic_DNA"/>
</dbReference>
<reference evidence="1" key="1">
    <citation type="submission" date="2019-08" db="EMBL/GenBank/DDBJ databases">
        <authorList>
            <person name="Kucharzyk K."/>
            <person name="Murdoch R.W."/>
            <person name="Higgins S."/>
            <person name="Loffler F."/>
        </authorList>
    </citation>
    <scope>NUCLEOTIDE SEQUENCE</scope>
</reference>
<gene>
    <name evidence="1" type="ORF">SDC9_198714</name>
</gene>
<comment type="caution">
    <text evidence="1">The sequence shown here is derived from an EMBL/GenBank/DDBJ whole genome shotgun (WGS) entry which is preliminary data.</text>
</comment>
<protein>
    <submittedName>
        <fullName evidence="1">Uncharacterized protein</fullName>
    </submittedName>
</protein>